<dbReference type="GO" id="GO:0000502">
    <property type="term" value="C:proteasome complex"/>
    <property type="evidence" value="ECO:0007669"/>
    <property type="project" value="UniProtKB-KW"/>
</dbReference>
<feature type="region of interest" description="Disordered" evidence="1">
    <location>
        <begin position="1"/>
        <end position="23"/>
    </location>
</feature>
<feature type="non-terminal residue" evidence="2">
    <location>
        <position position="65"/>
    </location>
</feature>
<dbReference type="InterPro" id="IPR011989">
    <property type="entry name" value="ARM-like"/>
</dbReference>
<accession>A0A371FRM8</accession>
<protein>
    <submittedName>
        <fullName evidence="2">26S proteasome non-ATPase regulatory subunit 2-like A</fullName>
    </submittedName>
</protein>
<evidence type="ECO:0000313" key="2">
    <source>
        <dbReference type="EMBL" id="RDX80987.1"/>
    </source>
</evidence>
<dbReference type="OrthoDB" id="1712344at2759"/>
<comment type="caution">
    <text evidence="2">The sequence shown here is derived from an EMBL/GenBank/DDBJ whole genome shotgun (WGS) entry which is preliminary data.</text>
</comment>
<keyword evidence="3" id="KW-1185">Reference proteome</keyword>
<gene>
    <name evidence="2" type="primary">RPN1A</name>
    <name evidence="2" type="ORF">CR513_38391</name>
</gene>
<evidence type="ECO:0000256" key="1">
    <source>
        <dbReference type="SAM" id="MobiDB-lite"/>
    </source>
</evidence>
<evidence type="ECO:0000313" key="3">
    <source>
        <dbReference type="Proteomes" id="UP000257109"/>
    </source>
</evidence>
<reference evidence="2" key="1">
    <citation type="submission" date="2018-05" db="EMBL/GenBank/DDBJ databases">
        <title>Draft genome of Mucuna pruriens seed.</title>
        <authorList>
            <person name="Nnadi N.E."/>
            <person name="Vos R."/>
            <person name="Hasami M.H."/>
            <person name="Devisetty U.K."/>
            <person name="Aguiy J.C."/>
        </authorList>
    </citation>
    <scope>NUCLEOTIDE SEQUENCE [LARGE SCALE GENOMIC DNA]</scope>
    <source>
        <strain evidence="2">JCA_2017</strain>
    </source>
</reference>
<feature type="non-terminal residue" evidence="2">
    <location>
        <position position="1"/>
    </location>
</feature>
<sequence>DKLMTVPSNSSSNGSSRNWLFKNKEHGKASAGASLDVNSGLAQIDKYFHSNDNNVIAGALLGVGI</sequence>
<dbReference type="AlphaFoldDB" id="A0A371FRM8"/>
<organism evidence="2 3">
    <name type="scientific">Mucuna pruriens</name>
    <name type="common">Velvet bean</name>
    <name type="synonym">Dolichos pruriens</name>
    <dbReference type="NCBI Taxonomy" id="157652"/>
    <lineage>
        <taxon>Eukaryota</taxon>
        <taxon>Viridiplantae</taxon>
        <taxon>Streptophyta</taxon>
        <taxon>Embryophyta</taxon>
        <taxon>Tracheophyta</taxon>
        <taxon>Spermatophyta</taxon>
        <taxon>Magnoliopsida</taxon>
        <taxon>eudicotyledons</taxon>
        <taxon>Gunneridae</taxon>
        <taxon>Pentapetalae</taxon>
        <taxon>rosids</taxon>
        <taxon>fabids</taxon>
        <taxon>Fabales</taxon>
        <taxon>Fabaceae</taxon>
        <taxon>Papilionoideae</taxon>
        <taxon>50 kb inversion clade</taxon>
        <taxon>NPAAA clade</taxon>
        <taxon>indigoferoid/millettioid clade</taxon>
        <taxon>Phaseoleae</taxon>
        <taxon>Mucuna</taxon>
    </lineage>
</organism>
<name>A0A371FRM8_MUCPR</name>
<feature type="compositionally biased region" description="Low complexity" evidence="1">
    <location>
        <begin position="8"/>
        <end position="18"/>
    </location>
</feature>
<dbReference type="STRING" id="157652.A0A371FRM8"/>
<proteinExistence type="predicted"/>
<dbReference type="Proteomes" id="UP000257109">
    <property type="component" value="Unassembled WGS sequence"/>
</dbReference>
<dbReference type="Gene3D" id="1.25.10.10">
    <property type="entry name" value="Leucine-rich Repeat Variant"/>
    <property type="match status" value="1"/>
</dbReference>
<dbReference type="EMBL" id="QJKJ01008044">
    <property type="protein sequence ID" value="RDX80987.1"/>
    <property type="molecule type" value="Genomic_DNA"/>
</dbReference>